<evidence type="ECO:0000313" key="10">
    <source>
        <dbReference type="Proteomes" id="UP001165085"/>
    </source>
</evidence>
<feature type="transmembrane region" description="Helical" evidence="7">
    <location>
        <begin position="893"/>
        <end position="913"/>
    </location>
</feature>
<feature type="domain" description="SSD" evidence="8">
    <location>
        <begin position="400"/>
        <end position="529"/>
    </location>
</feature>
<feature type="transmembrane region" description="Helical" evidence="7">
    <location>
        <begin position="510"/>
        <end position="530"/>
    </location>
</feature>
<comment type="caution">
    <text evidence="9">The sequence shown here is derived from an EMBL/GenBank/DDBJ whole genome shotgun (WGS) entry which is preliminary data.</text>
</comment>
<protein>
    <recommendedName>
        <fullName evidence="8">SSD domain-containing protein</fullName>
    </recommendedName>
</protein>
<accession>A0A9W7BXF5</accession>
<feature type="transmembrane region" description="Helical" evidence="7">
    <location>
        <begin position="16"/>
        <end position="38"/>
    </location>
</feature>
<feature type="transmembrane region" description="Helical" evidence="7">
    <location>
        <begin position="484"/>
        <end position="504"/>
    </location>
</feature>
<feature type="region of interest" description="Disordered" evidence="6">
    <location>
        <begin position="72"/>
        <end position="95"/>
    </location>
</feature>
<evidence type="ECO:0000256" key="7">
    <source>
        <dbReference type="SAM" id="Phobius"/>
    </source>
</evidence>
<dbReference type="Pfam" id="PF12349">
    <property type="entry name" value="Sterol-sensing"/>
    <property type="match status" value="1"/>
</dbReference>
<evidence type="ECO:0000313" key="9">
    <source>
        <dbReference type="EMBL" id="GMH95895.1"/>
    </source>
</evidence>
<name>A0A9W7BXF5_9STRA</name>
<sequence>MKATQGGFWSGLASKVLYPFPNCLLPLFLCVILATVFYGREPKLITDVELLWSKSTNLRPKFIADFVNYKRTKDPRPPAPGPSPTPDSSDDTSEHEVAYEKLGGGDHTFLHSVDTFPIQEDVLTSEFMTKHYNFWRSISSVGSWNILNVTKKVTNLESGSRYTKTFFLSDVCSKIDTPAGMEDFNSIIPCTRMEILDCFAEGGVDFIHSDPTYTDNFISTMYTVLDIVDPEMSTMLKDFYGIKGYSDLGSIFELTDAEIKATVTQGCKGWVRNVDAMHWPTPALLGGIKTDEDDNIIFGSAIYTLVQLRDSHKLAKDHSITQEDAYQLLTEFKLNLRALFDEEKRDDGSTILYLWDYALYDILLNVSEENMSYIVTGVIVMALYSMFVMASSIIFLPACSLLGLMLVFLTQRVSLTWMAALSIPTSVTTNSILPFLALGLGVDDMFLVLRAFQHFANKNPSGAKSSNLVLAMEEAGRSMTLTSACNLVAFLGASTIPVLAVSSFCQACCVVIVLNYVFLVCGFAPLLGIFERSLGKSRAMDSVFNARMLKETGEKIRFYASVAICSKKGKGLIVLLKVIMIIIAGVGSSKIEVGLSLSDVAQKGSKENEFTTAFQSQFSFFPVQISTGNLYADFPGRQQELLDLIEEIGNCPYTYKVMSWWLPTFIEFVNKTETSPYNLTEDGLIKVEEYADAFEWWQENDDVGNQLIAATLQHSSQLNLEWEEGPRRQVYGEVTVYLEGLRESTDFVAMMEYMEAVFAKSGTELNLDDPTYDELSIFGHGPPFTFFEQYMILDVYGIRIGLGSVAAVCVVCCLLSGVVAGVTTALVVATMLFELYGLLGLFGIKMSALPMVTILSAIGISVEFVGHIANCFSVGPGGAADGNSRIRHCIDTVAMPIIDGSISTVLGIGMLAFSEFDFVQLYFFVPYMVMVGLGLFNGLAVMPACLGMMWDTFGGDSGFAGNKIEPVLSEDDLAMGGGKDKDKVSLLKIPETLRKEAEGS</sequence>
<keyword evidence="10" id="KW-1185">Reference proteome</keyword>
<dbReference type="AlphaFoldDB" id="A0A9W7BXF5"/>
<dbReference type="InterPro" id="IPR000731">
    <property type="entry name" value="SSD"/>
</dbReference>
<feature type="transmembrane region" description="Helical" evidence="7">
    <location>
        <begin position="378"/>
        <end position="411"/>
    </location>
</feature>
<proteinExistence type="predicted"/>
<dbReference type="Proteomes" id="UP001165085">
    <property type="component" value="Unassembled WGS sequence"/>
</dbReference>
<feature type="transmembrane region" description="Helical" evidence="7">
    <location>
        <begin position="825"/>
        <end position="844"/>
    </location>
</feature>
<feature type="transmembrane region" description="Helical" evidence="7">
    <location>
        <begin position="796"/>
        <end position="819"/>
    </location>
</feature>
<evidence type="ECO:0000256" key="2">
    <source>
        <dbReference type="ARBA" id="ARBA00022692"/>
    </source>
</evidence>
<dbReference type="SUPFAM" id="SSF82866">
    <property type="entry name" value="Multidrug efflux transporter AcrB transmembrane domain"/>
    <property type="match status" value="2"/>
</dbReference>
<dbReference type="GO" id="GO:0005886">
    <property type="term" value="C:plasma membrane"/>
    <property type="evidence" value="ECO:0007669"/>
    <property type="project" value="TreeGrafter"/>
</dbReference>
<reference evidence="10" key="1">
    <citation type="journal article" date="2023" name="Commun. Biol.">
        <title>Genome analysis of Parmales, the sister group of diatoms, reveals the evolutionary specialization of diatoms from phago-mixotrophs to photoautotrophs.</title>
        <authorList>
            <person name="Ban H."/>
            <person name="Sato S."/>
            <person name="Yoshikawa S."/>
            <person name="Yamada K."/>
            <person name="Nakamura Y."/>
            <person name="Ichinomiya M."/>
            <person name="Sato N."/>
            <person name="Blanc-Mathieu R."/>
            <person name="Endo H."/>
            <person name="Kuwata A."/>
            <person name="Ogata H."/>
        </authorList>
    </citation>
    <scope>NUCLEOTIDE SEQUENCE [LARGE SCALE GENOMIC DNA]</scope>
    <source>
        <strain evidence="10">NIES 3701</strain>
    </source>
</reference>
<keyword evidence="2 7" id="KW-0812">Transmembrane</keyword>
<dbReference type="Gene3D" id="1.20.1640.10">
    <property type="entry name" value="Multidrug efflux transporter AcrB transmembrane domain"/>
    <property type="match status" value="2"/>
</dbReference>
<keyword evidence="5" id="KW-0325">Glycoprotein</keyword>
<dbReference type="InterPro" id="IPR053958">
    <property type="entry name" value="HMGCR/SNAP/NPC1-like_SSD"/>
</dbReference>
<evidence type="ECO:0000256" key="1">
    <source>
        <dbReference type="ARBA" id="ARBA00004141"/>
    </source>
</evidence>
<dbReference type="OrthoDB" id="6510177at2759"/>
<organism evidence="9 10">
    <name type="scientific">Triparma strigata</name>
    <dbReference type="NCBI Taxonomy" id="1606541"/>
    <lineage>
        <taxon>Eukaryota</taxon>
        <taxon>Sar</taxon>
        <taxon>Stramenopiles</taxon>
        <taxon>Ochrophyta</taxon>
        <taxon>Bolidophyceae</taxon>
        <taxon>Parmales</taxon>
        <taxon>Triparmaceae</taxon>
        <taxon>Triparma</taxon>
    </lineage>
</organism>
<evidence type="ECO:0000256" key="5">
    <source>
        <dbReference type="ARBA" id="ARBA00023180"/>
    </source>
</evidence>
<keyword evidence="4 7" id="KW-0472">Membrane</keyword>
<dbReference type="PROSITE" id="PS50156">
    <property type="entry name" value="SSD"/>
    <property type="match status" value="1"/>
</dbReference>
<keyword evidence="3 7" id="KW-1133">Transmembrane helix</keyword>
<comment type="subcellular location">
    <subcellularLocation>
        <location evidence="1">Membrane</location>
        <topology evidence="1">Multi-pass membrane protein</topology>
    </subcellularLocation>
</comment>
<feature type="transmembrane region" description="Helical" evidence="7">
    <location>
        <begin position="919"/>
        <end position="940"/>
    </location>
</feature>
<dbReference type="PANTHER" id="PTHR46022:SF1">
    <property type="entry name" value="PROTEIN PATCHED"/>
    <property type="match status" value="1"/>
</dbReference>
<evidence type="ECO:0000256" key="6">
    <source>
        <dbReference type="SAM" id="MobiDB-lite"/>
    </source>
</evidence>
<dbReference type="PANTHER" id="PTHR46022">
    <property type="entry name" value="PROTEIN PATCHED"/>
    <property type="match status" value="1"/>
</dbReference>
<gene>
    <name evidence="9" type="ORF">TrST_g3405</name>
</gene>
<evidence type="ECO:0000256" key="3">
    <source>
        <dbReference type="ARBA" id="ARBA00022989"/>
    </source>
</evidence>
<evidence type="ECO:0000259" key="8">
    <source>
        <dbReference type="PROSITE" id="PS50156"/>
    </source>
</evidence>
<dbReference type="EMBL" id="BRXY01000452">
    <property type="protein sequence ID" value="GMH95895.1"/>
    <property type="molecule type" value="Genomic_DNA"/>
</dbReference>
<evidence type="ECO:0000256" key="4">
    <source>
        <dbReference type="ARBA" id="ARBA00023136"/>
    </source>
</evidence>